<comment type="function">
    <text evidence="11">Subunit R is required for both nuclease and ATPase activities, but not for modification.</text>
</comment>
<dbReference type="SMART" id="SM00487">
    <property type="entry name" value="DEXDc"/>
    <property type="match status" value="1"/>
</dbReference>
<dbReference type="Gene3D" id="3.90.1570.50">
    <property type="match status" value="1"/>
</dbReference>
<dbReference type="NCBIfam" id="TIGR00348">
    <property type="entry name" value="hsdR"/>
    <property type="match status" value="1"/>
</dbReference>
<dbReference type="Pfam" id="PF22679">
    <property type="entry name" value="T1R_D3-like"/>
    <property type="match status" value="1"/>
</dbReference>
<keyword evidence="9 11" id="KW-0067">ATP-binding</keyword>
<dbReference type="InterPro" id="IPR055180">
    <property type="entry name" value="HsdR_RecA-like_helicase_dom_2"/>
</dbReference>
<evidence type="ECO:0000256" key="11">
    <source>
        <dbReference type="RuleBase" id="RU364115"/>
    </source>
</evidence>
<dbReference type="InterPro" id="IPR021810">
    <property type="entry name" value="T1RH-like_C"/>
</dbReference>
<dbReference type="GO" id="GO:0003677">
    <property type="term" value="F:DNA binding"/>
    <property type="evidence" value="ECO:0007669"/>
    <property type="project" value="UniProtKB-KW"/>
</dbReference>
<evidence type="ECO:0000256" key="4">
    <source>
        <dbReference type="ARBA" id="ARBA00022722"/>
    </source>
</evidence>
<dbReference type="EC" id="3.1.21.3" evidence="11"/>
<evidence type="ECO:0000256" key="5">
    <source>
        <dbReference type="ARBA" id="ARBA00022741"/>
    </source>
</evidence>
<dbReference type="PROSITE" id="PS51192">
    <property type="entry name" value="HELICASE_ATP_BIND_1"/>
    <property type="match status" value="1"/>
</dbReference>
<dbReference type="GO" id="GO:0009035">
    <property type="term" value="F:type I site-specific deoxyribonuclease activity"/>
    <property type="evidence" value="ECO:0007669"/>
    <property type="project" value="UniProtKB-EC"/>
</dbReference>
<dbReference type="Pfam" id="PF11867">
    <property type="entry name" value="T1RH-like_C"/>
    <property type="match status" value="1"/>
</dbReference>
<dbReference type="CDD" id="cd22332">
    <property type="entry name" value="HsdR_N"/>
    <property type="match status" value="1"/>
</dbReference>
<comment type="catalytic activity">
    <reaction evidence="1 11">
        <text>Endonucleolytic cleavage of DNA to give random double-stranded fragments with terminal 5'-phosphates, ATP is simultaneously hydrolyzed.</text>
        <dbReference type="EC" id="3.1.21.3"/>
    </reaction>
</comment>
<dbReference type="InterPro" id="IPR007409">
    <property type="entry name" value="Restrct_endonuc_type1_HsdR_N"/>
</dbReference>
<evidence type="ECO:0000256" key="10">
    <source>
        <dbReference type="ARBA" id="ARBA00023125"/>
    </source>
</evidence>
<protein>
    <recommendedName>
        <fullName evidence="11">Type I restriction enzyme endonuclease subunit</fullName>
        <shortName evidence="11">R protein</shortName>
        <ecNumber evidence="11">3.1.21.3</ecNumber>
    </recommendedName>
</protein>
<dbReference type="Pfam" id="PF04313">
    <property type="entry name" value="HSDR_N"/>
    <property type="match status" value="1"/>
</dbReference>
<keyword evidence="6 11" id="KW-0680">Restriction system</keyword>
<feature type="domain" description="Helicase ATP-binding" evidence="12">
    <location>
        <begin position="311"/>
        <end position="502"/>
    </location>
</feature>
<evidence type="ECO:0000313" key="13">
    <source>
        <dbReference type="EMBL" id="TPE57374.1"/>
    </source>
</evidence>
<dbReference type="GO" id="GO:0005524">
    <property type="term" value="F:ATP binding"/>
    <property type="evidence" value="ECO:0007669"/>
    <property type="project" value="UniProtKB-KW"/>
</dbReference>
<sequence length="1074" mass="124600">MMSISEEVIENSIIKLLEEQNYQYINKHQDDWLLKRQDKDFKEFINFDLLFTCMKKINHFQNDILTNDGNKLSEEQIDEIIKEAIDKLKLKNDQTLTLFEANKKIHEYLIDGVYINRPDCRVNPLVKFIDFNNVDNNIFQVTNQFELVEIKQKRIPDVVVFINGIPLVIMELKSFDENGSQNNLIDAYNQLGNNTTNSGYRFDIPSIFKYNAFLVISDGVASLVGTLTSKITRFNEWKKTEFSNTYDNKVSQTKKLQTLIAGLFNKATFLDVLKNGIFFIQKDNKELVKIINQYHQYYGVKKAKASIDKALKPTGNGLGGILWHTQGSGKSFSMVMLAHRLLVERVKISGEYKVPTIVVLTDRNDLDDQLVKTFDNAADFLRSKIVQVGSRKQLLNVLRKSQQGKVILTTIHKFSKEEIAKNENENIIVMVDEAHRSHYGMNETISYKVDEETGKTYAEHNFGIEKYIRESLPNATFIGFTGTPIETNKKQTTEVYGSLIDIYDMTQSVADGSTVPISYEHRLLDIKTLEDALDKIDSTYDEIENSKSLSWKQIEQSKRKLSRLQSIFEDPDLIETLANDILDHYKNFLNGKVMVVTETRAAAIKLFKKLQQLAEEKFSDKISKDQIIVVATTSNKDSAEDRYILGSKEERKEKGTEFKKDNSKYKIAVVCDMWLTGFDVPDLETMYFIKRLKAHNLMQAIARVNRVYPGKTSGLLVDYLGIKKYLDEARNQYTNRDLEKNFLDVAKSAYPELQKILVKLNQQFAAVNTDRFDSNDGLEVFEMIQSGANIALKTKESEIEFLNYDSYNLKRLYNVCRSLLTAKEDLKTRYYLGVRSFIQRLNNTKENINTFELDKKILQLRDEAIKVDEVKILNKYETTPEEYISILNKDYLNKTTDKFKGIAKIKVLTKAIAMLIETSRTSLEKSKKYSKHLKDILNKYKSQDEEFDINNTIYDLTKFANEILEEKADIEAEKLDPLEEAFYQVLKTESVKRILSDNKIRQIAKELKEILTTYYEEHTDDIFERNSKRAAIRVKIKEQLEKYDLLNKNFNQEADLTEKLFSEAQHIYKKQHQQ</sequence>
<comment type="subunit">
    <text evidence="3 11">The type I restriction/modification system is composed of three polypeptides R, M and S.</text>
</comment>
<evidence type="ECO:0000256" key="9">
    <source>
        <dbReference type="ARBA" id="ARBA00022840"/>
    </source>
</evidence>
<evidence type="ECO:0000256" key="1">
    <source>
        <dbReference type="ARBA" id="ARBA00000851"/>
    </source>
</evidence>
<keyword evidence="4" id="KW-0540">Nuclease</keyword>
<dbReference type="AlphaFoldDB" id="A0A501XAP5"/>
<dbReference type="InterPro" id="IPR014001">
    <property type="entry name" value="Helicase_ATP-bd"/>
</dbReference>
<dbReference type="PANTHER" id="PTHR30195">
    <property type="entry name" value="TYPE I SITE-SPECIFIC DEOXYRIBONUCLEASE PROTEIN SUBUNIT M AND R"/>
    <property type="match status" value="1"/>
</dbReference>
<dbReference type="SUPFAM" id="SSF52540">
    <property type="entry name" value="P-loop containing nucleoside triphosphate hydrolases"/>
    <property type="match status" value="2"/>
</dbReference>
<evidence type="ECO:0000256" key="2">
    <source>
        <dbReference type="ARBA" id="ARBA00008598"/>
    </source>
</evidence>
<dbReference type="InterPro" id="IPR040980">
    <property type="entry name" value="SWI2_SNF2"/>
</dbReference>
<dbReference type="RefSeq" id="WP_140781321.1">
    <property type="nucleotide sequence ID" value="NZ_VFSS01000005.1"/>
</dbReference>
<proteinExistence type="inferred from homology"/>
<name>A0A501XAP5_9BACT</name>
<dbReference type="Pfam" id="PF18766">
    <property type="entry name" value="SWI2_SNF2"/>
    <property type="match status" value="1"/>
</dbReference>
<dbReference type="Gene3D" id="3.40.50.300">
    <property type="entry name" value="P-loop containing nucleotide triphosphate hydrolases"/>
    <property type="match status" value="2"/>
</dbReference>
<dbReference type="InterPro" id="IPR051268">
    <property type="entry name" value="Type-I_R_enzyme_R_subunit"/>
</dbReference>
<evidence type="ECO:0000256" key="6">
    <source>
        <dbReference type="ARBA" id="ARBA00022747"/>
    </source>
</evidence>
<evidence type="ECO:0000313" key="14">
    <source>
        <dbReference type="Proteomes" id="UP000319776"/>
    </source>
</evidence>
<dbReference type="GO" id="GO:0009307">
    <property type="term" value="P:DNA restriction-modification system"/>
    <property type="evidence" value="ECO:0007669"/>
    <property type="project" value="UniProtKB-KW"/>
</dbReference>
<keyword evidence="7 13" id="KW-0255">Endonuclease</keyword>
<keyword evidence="10 11" id="KW-0238">DNA-binding</keyword>
<gene>
    <name evidence="13" type="ORF">FJO69_01980</name>
</gene>
<evidence type="ECO:0000256" key="3">
    <source>
        <dbReference type="ARBA" id="ARBA00011296"/>
    </source>
</evidence>
<keyword evidence="5 11" id="KW-0547">Nucleotide-binding</keyword>
<comment type="caution">
    <text evidence="13">The sequence shown here is derived from an EMBL/GenBank/DDBJ whole genome shotgun (WGS) entry which is preliminary data.</text>
</comment>
<comment type="similarity">
    <text evidence="2 11">Belongs to the HsdR family.</text>
</comment>
<reference evidence="13 14" key="1">
    <citation type="submission" date="2019-06" db="EMBL/GenBank/DDBJ databases">
        <title>Mycoplasma falconis type strain whole genome sequence.</title>
        <authorList>
            <person name="Spergser J."/>
        </authorList>
    </citation>
    <scope>NUCLEOTIDE SEQUENCE [LARGE SCALE GENOMIC DNA]</scope>
    <source>
        <strain evidence="13 14">ATCC 51372</strain>
    </source>
</reference>
<evidence type="ECO:0000256" key="8">
    <source>
        <dbReference type="ARBA" id="ARBA00022801"/>
    </source>
</evidence>
<accession>A0A501XAP5</accession>
<keyword evidence="8 11" id="KW-0378">Hydrolase</keyword>
<evidence type="ECO:0000259" key="12">
    <source>
        <dbReference type="PROSITE" id="PS51192"/>
    </source>
</evidence>
<dbReference type="InterPro" id="IPR004473">
    <property type="entry name" value="Restrct_endonuc_typeI_HsdR"/>
</dbReference>
<dbReference type="PANTHER" id="PTHR30195:SF15">
    <property type="entry name" value="TYPE I RESTRICTION ENZYME HINDI ENDONUCLEASE SUBUNIT"/>
    <property type="match status" value="1"/>
</dbReference>
<evidence type="ECO:0000256" key="7">
    <source>
        <dbReference type="ARBA" id="ARBA00022759"/>
    </source>
</evidence>
<dbReference type="OrthoDB" id="9758243at2"/>
<dbReference type="InterPro" id="IPR027417">
    <property type="entry name" value="P-loop_NTPase"/>
</dbReference>
<dbReference type="Proteomes" id="UP000319776">
    <property type="component" value="Unassembled WGS sequence"/>
</dbReference>
<organism evidence="13 14">
    <name type="scientific">[Mycoplasma] falconis</name>
    <dbReference type="NCBI Taxonomy" id="92403"/>
    <lineage>
        <taxon>Bacteria</taxon>
        <taxon>Bacillati</taxon>
        <taxon>Mycoplasmatota</taxon>
        <taxon>Mycoplasmoidales</taxon>
        <taxon>Metamycoplasmataceae</taxon>
        <taxon>Metamycoplasma</taxon>
    </lineage>
</organism>
<keyword evidence="14" id="KW-1185">Reference proteome</keyword>
<dbReference type="EMBL" id="VFSS01000005">
    <property type="protein sequence ID" value="TPE57374.1"/>
    <property type="molecule type" value="Genomic_DNA"/>
</dbReference>